<dbReference type="Gramene" id="BGIOSGA018633-TA">
    <property type="protein sequence ID" value="BGIOSGA018633-PA"/>
    <property type="gene ID" value="BGIOSGA018633"/>
</dbReference>
<keyword evidence="3" id="KW-1185">Reference proteome</keyword>
<organism evidence="2 3">
    <name type="scientific">Oryza sativa subsp. indica</name>
    <name type="common">Rice</name>
    <dbReference type="NCBI Taxonomy" id="39946"/>
    <lineage>
        <taxon>Eukaryota</taxon>
        <taxon>Viridiplantae</taxon>
        <taxon>Streptophyta</taxon>
        <taxon>Embryophyta</taxon>
        <taxon>Tracheophyta</taxon>
        <taxon>Spermatophyta</taxon>
        <taxon>Magnoliopsida</taxon>
        <taxon>Liliopsida</taxon>
        <taxon>Poales</taxon>
        <taxon>Poaceae</taxon>
        <taxon>BOP clade</taxon>
        <taxon>Oryzoideae</taxon>
        <taxon>Oryzeae</taxon>
        <taxon>Oryzinae</taxon>
        <taxon>Oryza</taxon>
        <taxon>Oryza sativa</taxon>
    </lineage>
</organism>
<gene>
    <name evidence="2" type="ORF">OsI_18807</name>
</gene>
<evidence type="ECO:0000313" key="2">
    <source>
        <dbReference type="EMBL" id="EEC78674.1"/>
    </source>
</evidence>
<sequence length="87" mass="9430">MGLGSGGGLGLGGSTTRVYGTGGSAVGRSRTAEAMASSSRNDHASGGLHATVVTMEEGIRCLRPWERRIRRRQLKRYGWLDRLQNHF</sequence>
<feature type="region of interest" description="Disordered" evidence="1">
    <location>
        <begin position="20"/>
        <end position="49"/>
    </location>
</feature>
<dbReference type="EMBL" id="CM000130">
    <property type="protein sequence ID" value="EEC78674.1"/>
    <property type="molecule type" value="Genomic_DNA"/>
</dbReference>
<accession>B8AYY9</accession>
<protein>
    <submittedName>
        <fullName evidence="2">Uncharacterized protein</fullName>
    </submittedName>
</protein>
<dbReference type="HOGENOM" id="CLU_2531038_0_0_1"/>
<evidence type="ECO:0000313" key="3">
    <source>
        <dbReference type="Proteomes" id="UP000007015"/>
    </source>
</evidence>
<evidence type="ECO:0000256" key="1">
    <source>
        <dbReference type="SAM" id="MobiDB-lite"/>
    </source>
</evidence>
<name>B8AYY9_ORYSI</name>
<dbReference type="AlphaFoldDB" id="B8AYY9"/>
<dbReference type="Proteomes" id="UP000007015">
    <property type="component" value="Chromosome 5"/>
</dbReference>
<reference evidence="2 3" key="1">
    <citation type="journal article" date="2005" name="PLoS Biol.">
        <title>The genomes of Oryza sativa: a history of duplications.</title>
        <authorList>
            <person name="Yu J."/>
            <person name="Wang J."/>
            <person name="Lin W."/>
            <person name="Li S."/>
            <person name="Li H."/>
            <person name="Zhou J."/>
            <person name="Ni P."/>
            <person name="Dong W."/>
            <person name="Hu S."/>
            <person name="Zeng C."/>
            <person name="Zhang J."/>
            <person name="Zhang Y."/>
            <person name="Li R."/>
            <person name="Xu Z."/>
            <person name="Li S."/>
            <person name="Li X."/>
            <person name="Zheng H."/>
            <person name="Cong L."/>
            <person name="Lin L."/>
            <person name="Yin J."/>
            <person name="Geng J."/>
            <person name="Li G."/>
            <person name="Shi J."/>
            <person name="Liu J."/>
            <person name="Lv H."/>
            <person name="Li J."/>
            <person name="Wang J."/>
            <person name="Deng Y."/>
            <person name="Ran L."/>
            <person name="Shi X."/>
            <person name="Wang X."/>
            <person name="Wu Q."/>
            <person name="Li C."/>
            <person name="Ren X."/>
            <person name="Wang J."/>
            <person name="Wang X."/>
            <person name="Li D."/>
            <person name="Liu D."/>
            <person name="Zhang X."/>
            <person name="Ji Z."/>
            <person name="Zhao W."/>
            <person name="Sun Y."/>
            <person name="Zhang Z."/>
            <person name="Bao J."/>
            <person name="Han Y."/>
            <person name="Dong L."/>
            <person name="Ji J."/>
            <person name="Chen P."/>
            <person name="Wu S."/>
            <person name="Liu J."/>
            <person name="Xiao Y."/>
            <person name="Bu D."/>
            <person name="Tan J."/>
            <person name="Yang L."/>
            <person name="Ye C."/>
            <person name="Zhang J."/>
            <person name="Xu J."/>
            <person name="Zhou Y."/>
            <person name="Yu Y."/>
            <person name="Zhang B."/>
            <person name="Zhuang S."/>
            <person name="Wei H."/>
            <person name="Liu B."/>
            <person name="Lei M."/>
            <person name="Yu H."/>
            <person name="Li Y."/>
            <person name="Xu H."/>
            <person name="Wei S."/>
            <person name="He X."/>
            <person name="Fang L."/>
            <person name="Zhang Z."/>
            <person name="Zhang Y."/>
            <person name="Huang X."/>
            <person name="Su Z."/>
            <person name="Tong W."/>
            <person name="Li J."/>
            <person name="Tong Z."/>
            <person name="Li S."/>
            <person name="Ye J."/>
            <person name="Wang L."/>
            <person name="Fang L."/>
            <person name="Lei T."/>
            <person name="Chen C."/>
            <person name="Chen H."/>
            <person name="Xu Z."/>
            <person name="Li H."/>
            <person name="Huang H."/>
            <person name="Zhang F."/>
            <person name="Xu H."/>
            <person name="Li N."/>
            <person name="Zhao C."/>
            <person name="Li S."/>
            <person name="Dong L."/>
            <person name="Huang Y."/>
            <person name="Li L."/>
            <person name="Xi Y."/>
            <person name="Qi Q."/>
            <person name="Li W."/>
            <person name="Zhang B."/>
            <person name="Hu W."/>
            <person name="Zhang Y."/>
            <person name="Tian X."/>
            <person name="Jiao Y."/>
            <person name="Liang X."/>
            <person name="Jin J."/>
            <person name="Gao L."/>
            <person name="Zheng W."/>
            <person name="Hao B."/>
            <person name="Liu S."/>
            <person name="Wang W."/>
            <person name="Yuan L."/>
            <person name="Cao M."/>
            <person name="McDermott J."/>
            <person name="Samudrala R."/>
            <person name="Wang J."/>
            <person name="Wong G.K."/>
            <person name="Yang H."/>
        </authorList>
    </citation>
    <scope>NUCLEOTIDE SEQUENCE [LARGE SCALE GENOMIC DNA]</scope>
    <source>
        <strain evidence="3">cv. 93-11</strain>
    </source>
</reference>
<proteinExistence type="predicted"/>